<evidence type="ECO:0000313" key="14">
    <source>
        <dbReference type="EMBL" id="SSA38495.1"/>
    </source>
</evidence>
<keyword evidence="5 9" id="KW-0997">Cell inner membrane</keyword>
<reference evidence="13 15" key="3">
    <citation type="submission" date="2018-03" db="EMBL/GenBank/DDBJ databases">
        <title>Genomic Encyclopedia of Archaeal and Bacterial Type Strains, Phase II (KMG-II): from individual species to whole genera.</title>
        <authorList>
            <person name="Goeker M."/>
        </authorList>
    </citation>
    <scope>NUCLEOTIDE SEQUENCE [LARGE SCALE GENOMIC DNA]</scope>
    <source>
        <strain evidence="13 15">DSM 25227</strain>
    </source>
</reference>
<sequence>MNKQLPVKADTAKLPANQANKPVPAVQQAAATWTARRQLIIGILGLAVLLGGFGYWAVTANISGAIISSGQIAVESNRQVVQHPDGGVVAEISVREGDVVEAGQTLLTLDRTLQNSEAQILRNQLFELAARSARLEAERDGLDTLTFPDDLAAATQTDPEVADMVSGQERLFAARRELFERETEQLIRRKAQIGNQVDGIAAQSEALALQLEFLREELDAQQSLLDRGLAQAPRVLALRREEARLLGQVGEFEAAVAELEGRATEIDLEVLKLENRLREEAISLLRDLQFRETELAEQYRSVQERLSRMEIKAPVSGVVYGLTVFTPRSVIRPAEPVLYLVPQDRPLVIQTQVDPIHIDQVYPGQDVTLRLSSFDMKTTPELFGSIVRVSPDSFTDEVTGAPYYQAEVLPNDGELDRLDESLVLLPGMPVEAYIRTQDRTPLAYLVKPLTDYFNRAFRE</sequence>
<evidence type="ECO:0000256" key="1">
    <source>
        <dbReference type="ARBA" id="ARBA00004377"/>
    </source>
</evidence>
<evidence type="ECO:0000259" key="12">
    <source>
        <dbReference type="Pfam" id="PF26002"/>
    </source>
</evidence>
<feature type="coiled-coil region" evidence="10">
    <location>
        <begin position="204"/>
        <end position="231"/>
    </location>
</feature>
<dbReference type="InterPro" id="IPR010129">
    <property type="entry name" value="T1SS_HlyD"/>
</dbReference>
<evidence type="ECO:0000313" key="13">
    <source>
        <dbReference type="EMBL" id="PWJ22217.1"/>
    </source>
</evidence>
<dbReference type="Pfam" id="PF26002">
    <property type="entry name" value="Beta-barrel_AprE"/>
    <property type="match status" value="1"/>
</dbReference>
<feature type="domain" description="AprE-like beta-barrel" evidence="12">
    <location>
        <begin position="347"/>
        <end position="437"/>
    </location>
</feature>
<reference evidence="16" key="1">
    <citation type="submission" date="2016-10" db="EMBL/GenBank/DDBJ databases">
        <authorList>
            <person name="Varghese N."/>
            <person name="Submissions S."/>
        </authorList>
    </citation>
    <scope>NUCLEOTIDE SEQUENCE [LARGE SCALE GENOMIC DNA]</scope>
    <source>
        <strain evidence="16">DSM 25227</strain>
    </source>
</reference>
<dbReference type="GO" id="GO:0015031">
    <property type="term" value="P:protein transport"/>
    <property type="evidence" value="ECO:0007669"/>
    <property type="project" value="InterPro"/>
</dbReference>
<feature type="transmembrane region" description="Helical" evidence="9">
    <location>
        <begin position="39"/>
        <end position="58"/>
    </location>
</feature>
<reference evidence="14" key="2">
    <citation type="submission" date="2016-10" db="EMBL/GenBank/DDBJ databases">
        <authorList>
            <person name="Cai Z."/>
        </authorList>
    </citation>
    <scope>NUCLEOTIDE SEQUENCE [LARGE SCALE GENOMIC DNA]</scope>
    <source>
        <strain evidence="14">DSM 25227</strain>
    </source>
</reference>
<dbReference type="GO" id="GO:0005886">
    <property type="term" value="C:plasma membrane"/>
    <property type="evidence" value="ECO:0007669"/>
    <property type="project" value="UniProtKB-SubCell"/>
</dbReference>
<evidence type="ECO:0000256" key="5">
    <source>
        <dbReference type="ARBA" id="ARBA00022519"/>
    </source>
</evidence>
<evidence type="ECO:0000313" key="15">
    <source>
        <dbReference type="Proteomes" id="UP000245839"/>
    </source>
</evidence>
<evidence type="ECO:0000256" key="9">
    <source>
        <dbReference type="RuleBase" id="RU365093"/>
    </source>
</evidence>
<evidence type="ECO:0000256" key="4">
    <source>
        <dbReference type="ARBA" id="ARBA00022475"/>
    </source>
</evidence>
<dbReference type="InterPro" id="IPR058781">
    <property type="entry name" value="HH_AprE-like"/>
</dbReference>
<dbReference type="Proteomes" id="UP000251571">
    <property type="component" value="Unassembled WGS sequence"/>
</dbReference>
<keyword evidence="4 9" id="KW-1003">Cell membrane</keyword>
<accession>A0A2Y9A2R2</accession>
<evidence type="ECO:0000259" key="11">
    <source>
        <dbReference type="Pfam" id="PF25994"/>
    </source>
</evidence>
<dbReference type="InterPro" id="IPR058982">
    <property type="entry name" value="Beta-barrel_AprE"/>
</dbReference>
<keyword evidence="6 9" id="KW-0812">Transmembrane</keyword>
<dbReference type="AlphaFoldDB" id="A0A2Y9A2R2"/>
<feature type="domain" description="AprE-like long alpha-helical hairpin" evidence="11">
    <location>
        <begin position="116"/>
        <end position="304"/>
    </location>
</feature>
<comment type="similarity">
    <text evidence="2 9">Belongs to the membrane fusion protein (MFP) (TC 8.A.1) family.</text>
</comment>
<name>A0A2Y9A2R2_9RHOB</name>
<dbReference type="PRINTS" id="PR01490">
    <property type="entry name" value="RTXTOXIND"/>
</dbReference>
<organism evidence="14 16">
    <name type="scientific">Jannaschia seohaensis</name>
    <dbReference type="NCBI Taxonomy" id="475081"/>
    <lineage>
        <taxon>Bacteria</taxon>
        <taxon>Pseudomonadati</taxon>
        <taxon>Pseudomonadota</taxon>
        <taxon>Alphaproteobacteria</taxon>
        <taxon>Rhodobacterales</taxon>
        <taxon>Roseobacteraceae</taxon>
        <taxon>Jannaschia</taxon>
    </lineage>
</organism>
<evidence type="ECO:0000313" key="16">
    <source>
        <dbReference type="Proteomes" id="UP000251571"/>
    </source>
</evidence>
<feature type="coiled-coil region" evidence="10">
    <location>
        <begin position="256"/>
        <end position="312"/>
    </location>
</feature>
<dbReference type="PANTHER" id="PTHR30386">
    <property type="entry name" value="MEMBRANE FUSION SUBUNIT OF EMRAB-TOLC MULTIDRUG EFFLUX PUMP"/>
    <property type="match status" value="1"/>
</dbReference>
<dbReference type="EMBL" id="QGDJ01000001">
    <property type="protein sequence ID" value="PWJ22217.1"/>
    <property type="molecule type" value="Genomic_DNA"/>
</dbReference>
<evidence type="ECO:0000256" key="8">
    <source>
        <dbReference type="ARBA" id="ARBA00023136"/>
    </source>
</evidence>
<keyword evidence="10" id="KW-0175">Coiled coil</keyword>
<evidence type="ECO:0000256" key="10">
    <source>
        <dbReference type="SAM" id="Coils"/>
    </source>
</evidence>
<evidence type="ECO:0000256" key="2">
    <source>
        <dbReference type="ARBA" id="ARBA00009477"/>
    </source>
</evidence>
<dbReference type="InterPro" id="IPR050739">
    <property type="entry name" value="MFP"/>
</dbReference>
<dbReference type="EMBL" id="UETC01000001">
    <property type="protein sequence ID" value="SSA38495.1"/>
    <property type="molecule type" value="Genomic_DNA"/>
</dbReference>
<evidence type="ECO:0000256" key="7">
    <source>
        <dbReference type="ARBA" id="ARBA00022989"/>
    </source>
</evidence>
<evidence type="ECO:0000256" key="3">
    <source>
        <dbReference type="ARBA" id="ARBA00022448"/>
    </source>
</evidence>
<keyword evidence="8 9" id="KW-0472">Membrane</keyword>
<keyword evidence="3 9" id="KW-0813">Transport</keyword>
<dbReference type="Gene3D" id="2.40.30.170">
    <property type="match status" value="1"/>
</dbReference>
<evidence type="ECO:0000256" key="6">
    <source>
        <dbReference type="ARBA" id="ARBA00022692"/>
    </source>
</evidence>
<dbReference type="Pfam" id="PF25994">
    <property type="entry name" value="HH_AprE"/>
    <property type="match status" value="1"/>
</dbReference>
<keyword evidence="15" id="KW-1185">Reference proteome</keyword>
<dbReference type="Proteomes" id="UP000245839">
    <property type="component" value="Unassembled WGS sequence"/>
</dbReference>
<dbReference type="PANTHER" id="PTHR30386:SF17">
    <property type="entry name" value="ALKALINE PROTEASE SECRETION PROTEIN APRE"/>
    <property type="match status" value="1"/>
</dbReference>
<keyword evidence="7 9" id="KW-1133">Transmembrane helix</keyword>
<proteinExistence type="inferred from homology"/>
<protein>
    <recommendedName>
        <fullName evidence="9">Membrane fusion protein (MFP) family protein</fullName>
    </recommendedName>
</protein>
<dbReference type="Gene3D" id="2.40.50.100">
    <property type="match status" value="1"/>
</dbReference>
<comment type="subcellular location">
    <subcellularLocation>
        <location evidence="1 9">Cell inner membrane</location>
        <topology evidence="1 9">Single-pass membrane protein</topology>
    </subcellularLocation>
</comment>
<gene>
    <name evidence="13" type="ORF">BCF38_101627</name>
    <name evidence="14" type="ORF">SAMN05421539_101627</name>
</gene>
<dbReference type="NCBIfam" id="TIGR01843">
    <property type="entry name" value="type_I_hlyD"/>
    <property type="match status" value="1"/>
</dbReference>